<dbReference type="OrthoDB" id="8880065at2759"/>
<evidence type="ECO:0000256" key="3">
    <source>
        <dbReference type="ARBA" id="ARBA00022692"/>
    </source>
</evidence>
<dbReference type="InterPro" id="IPR019392">
    <property type="entry name" value="Miga"/>
</dbReference>
<organism evidence="9 12">
    <name type="scientific">Branchiostoma floridae</name>
    <name type="common">Florida lancelet</name>
    <name type="synonym">Amphioxus</name>
    <dbReference type="NCBI Taxonomy" id="7739"/>
    <lineage>
        <taxon>Eukaryota</taxon>
        <taxon>Metazoa</taxon>
        <taxon>Chordata</taxon>
        <taxon>Cephalochordata</taxon>
        <taxon>Leptocardii</taxon>
        <taxon>Amphioxiformes</taxon>
        <taxon>Branchiostomatidae</taxon>
        <taxon>Branchiostoma</taxon>
    </lineage>
</organism>
<keyword evidence="6" id="KW-0496">Mitochondrion</keyword>
<comment type="similarity">
    <text evidence="2">Belongs to the mitoguardin family.</text>
</comment>
<sequence>MPISIYSKVGFAVAVSVTLLSIAARYFRRRTRPNPARSPRAAEKDFVEALSLHVSTSTPRARSPANVDGGGKGSHVRTISTASASSNTSRRHSLTRSSLHGSLTSVRSACSERTMQMEHIDMAPAQIFQTGLKGMQHLEHAISCWEEIATMRVEERVMELERGEGAAGAEGADDTELVERVERLLQRAYRLQEDGRNILLDHSIANLSRDTTMTGLDAISELDQLYLQADWRRDETSSTGSFVSAEEESLVDMLDWLSPECVSPPSTDGTSTFQAEQLQELQDDYEDELASGEKTPIVPVTLELYEAARGLLHNEEIPCRTPRTEMLDCLSNREFIAKLHCVRQAFQLLFEDETVRQWMIETGKEMISELMWRAEKDPKDFQQAFEDMLRYCEDSSNWESMAEELRARGVMCLSFYDVVLDFILLDAFDDLANPPSSVTAVVQNRWLSNGFKETALATAVWSVLKAKRRMLLYPDGFIAHFYGISEHVSPVLAWGFLGTDEELKQLCYFFKDQVQGFITDVFDFEKTRYSSVQEMADDIMFLARQRRSILQERLSIASSSPHTPEHVNGVINSVEEENIHVDVSLEYVE</sequence>
<dbReference type="Proteomes" id="UP000001554">
    <property type="component" value="Chromosome 8"/>
</dbReference>
<comment type="subcellular location">
    <subcellularLocation>
        <location evidence="1">Mitochondrion outer membrane</location>
    </subcellularLocation>
</comment>
<dbReference type="OMA" id="WENTEAE"/>
<dbReference type="AlphaFoldDB" id="A0A9J7LKD3"/>
<keyword evidence="7" id="KW-0472">Membrane</keyword>
<evidence type="ECO:0000256" key="8">
    <source>
        <dbReference type="SAM" id="MobiDB-lite"/>
    </source>
</evidence>
<dbReference type="GeneID" id="118420837"/>
<dbReference type="PANTHER" id="PTHR21508:SF5">
    <property type="entry name" value="MITOGUARDIN"/>
    <property type="match status" value="1"/>
</dbReference>
<evidence type="ECO:0000256" key="2">
    <source>
        <dbReference type="ARBA" id="ARBA00008969"/>
    </source>
</evidence>
<dbReference type="GO" id="GO:0008053">
    <property type="term" value="P:mitochondrial fusion"/>
    <property type="evidence" value="ECO:0000318"/>
    <property type="project" value="GO_Central"/>
</dbReference>
<dbReference type="GO" id="GO:0005741">
    <property type="term" value="C:mitochondrial outer membrane"/>
    <property type="evidence" value="ECO:0007669"/>
    <property type="project" value="UniProtKB-SubCell"/>
</dbReference>
<gene>
    <name evidence="10 11 12 13 14" type="primary">LOC118420837</name>
</gene>
<evidence type="ECO:0000313" key="11">
    <source>
        <dbReference type="RefSeq" id="XP_035683762.1"/>
    </source>
</evidence>
<reference evidence="10 11" key="2">
    <citation type="submission" date="2025-04" db="UniProtKB">
        <authorList>
            <consortium name="RefSeq"/>
        </authorList>
    </citation>
    <scope>IDENTIFICATION</scope>
    <source>
        <strain evidence="10 11">S238N-H82</strain>
        <tissue evidence="10 11">Testes</tissue>
    </source>
</reference>
<evidence type="ECO:0000313" key="9">
    <source>
        <dbReference type="Proteomes" id="UP000001554"/>
    </source>
</evidence>
<reference evidence="9" key="1">
    <citation type="journal article" date="2020" name="Nat. Ecol. Evol.">
        <title>Deeply conserved synteny resolves early events in vertebrate evolution.</title>
        <authorList>
            <person name="Simakov O."/>
            <person name="Marletaz F."/>
            <person name="Yue J.X."/>
            <person name="O'Connell B."/>
            <person name="Jenkins J."/>
            <person name="Brandt A."/>
            <person name="Calef R."/>
            <person name="Tung C.H."/>
            <person name="Huang T.K."/>
            <person name="Schmutz J."/>
            <person name="Satoh N."/>
            <person name="Yu J.K."/>
            <person name="Putnam N.H."/>
            <person name="Green R.E."/>
            <person name="Rokhsar D.S."/>
        </authorList>
    </citation>
    <scope>NUCLEOTIDE SEQUENCE [LARGE SCALE GENOMIC DNA]</scope>
    <source>
        <strain evidence="9">S238N-H82</strain>
    </source>
</reference>
<dbReference type="RefSeq" id="XP_035683763.1">
    <property type="nucleotide sequence ID" value="XM_035827870.1"/>
</dbReference>
<evidence type="ECO:0000256" key="1">
    <source>
        <dbReference type="ARBA" id="ARBA00004294"/>
    </source>
</evidence>
<evidence type="ECO:0000256" key="4">
    <source>
        <dbReference type="ARBA" id="ARBA00022787"/>
    </source>
</evidence>
<feature type="region of interest" description="Disordered" evidence="8">
    <location>
        <begin position="54"/>
        <end position="102"/>
    </location>
</feature>
<keyword evidence="4" id="KW-1000">Mitochondrion outer membrane</keyword>
<keyword evidence="3" id="KW-0812">Transmembrane</keyword>
<dbReference type="PANTHER" id="PTHR21508">
    <property type="entry name" value="MITOGUARDIN"/>
    <property type="match status" value="1"/>
</dbReference>
<evidence type="ECO:0000313" key="13">
    <source>
        <dbReference type="RefSeq" id="XP_035683764.1"/>
    </source>
</evidence>
<dbReference type="RefSeq" id="XP_035683761.1">
    <property type="nucleotide sequence ID" value="XM_035827868.1"/>
</dbReference>
<feature type="compositionally biased region" description="Low complexity" evidence="8">
    <location>
        <begin position="77"/>
        <end position="88"/>
    </location>
</feature>
<evidence type="ECO:0000313" key="10">
    <source>
        <dbReference type="RefSeq" id="XP_035683761.1"/>
    </source>
</evidence>
<protein>
    <submittedName>
        <fullName evidence="10 11">Mitoguardin-like isoform X1</fullName>
    </submittedName>
</protein>
<dbReference type="RefSeq" id="XP_035683762.1">
    <property type="nucleotide sequence ID" value="XM_035827869.1"/>
</dbReference>
<dbReference type="RefSeq" id="XP_035683764.1">
    <property type="nucleotide sequence ID" value="XM_035827871.1"/>
</dbReference>
<proteinExistence type="inferred from homology"/>
<evidence type="ECO:0000313" key="14">
    <source>
        <dbReference type="RefSeq" id="XP_035683765.1"/>
    </source>
</evidence>
<name>A0A9J7LKD3_BRAFL</name>
<evidence type="ECO:0000313" key="12">
    <source>
        <dbReference type="RefSeq" id="XP_035683763.1"/>
    </source>
</evidence>
<dbReference type="Pfam" id="PF10265">
    <property type="entry name" value="Miga"/>
    <property type="match status" value="1"/>
</dbReference>
<dbReference type="RefSeq" id="XP_035683765.1">
    <property type="nucleotide sequence ID" value="XM_035827872.1"/>
</dbReference>
<keyword evidence="9" id="KW-1185">Reference proteome</keyword>
<evidence type="ECO:0000256" key="7">
    <source>
        <dbReference type="ARBA" id="ARBA00023136"/>
    </source>
</evidence>
<keyword evidence="5" id="KW-1133">Transmembrane helix</keyword>
<accession>A0A9J7LKD3</accession>
<dbReference type="KEGG" id="bfo:118420837"/>
<evidence type="ECO:0000256" key="6">
    <source>
        <dbReference type="ARBA" id="ARBA00023128"/>
    </source>
</evidence>
<evidence type="ECO:0000256" key="5">
    <source>
        <dbReference type="ARBA" id="ARBA00022989"/>
    </source>
</evidence>